<dbReference type="AlphaFoldDB" id="A0A9D3LPW8"/>
<proteinExistence type="predicted"/>
<dbReference type="Proteomes" id="UP001044222">
    <property type="component" value="Chromosome 17"/>
</dbReference>
<reference evidence="2" key="1">
    <citation type="submission" date="2021-01" db="EMBL/GenBank/DDBJ databases">
        <title>A chromosome-scale assembly of European eel, Anguilla anguilla.</title>
        <authorList>
            <person name="Henkel C."/>
            <person name="Jong-Raadsen S.A."/>
            <person name="Dufour S."/>
            <person name="Weltzien F.-A."/>
            <person name="Palstra A.P."/>
            <person name="Pelster B."/>
            <person name="Spaink H.P."/>
            <person name="Van Den Thillart G.E."/>
            <person name="Jansen H."/>
            <person name="Zahm M."/>
            <person name="Klopp C."/>
            <person name="Cedric C."/>
            <person name="Louis A."/>
            <person name="Berthelot C."/>
            <person name="Parey E."/>
            <person name="Roest Crollius H."/>
            <person name="Montfort J."/>
            <person name="Robinson-Rechavi M."/>
            <person name="Bucao C."/>
            <person name="Bouchez O."/>
            <person name="Gislard M."/>
            <person name="Lluch J."/>
            <person name="Milhes M."/>
            <person name="Lampietro C."/>
            <person name="Lopez Roques C."/>
            <person name="Donnadieu C."/>
            <person name="Braasch I."/>
            <person name="Desvignes T."/>
            <person name="Postlethwait J."/>
            <person name="Bobe J."/>
            <person name="Guiguen Y."/>
            <person name="Dirks R."/>
        </authorList>
    </citation>
    <scope>NUCLEOTIDE SEQUENCE</scope>
    <source>
        <strain evidence="2">Tag_6206</strain>
        <tissue evidence="2">Liver</tissue>
    </source>
</reference>
<gene>
    <name evidence="2" type="ORF">ANANG_G00291530</name>
</gene>
<accession>A0A9D3LPW8</accession>
<feature type="region of interest" description="Disordered" evidence="1">
    <location>
        <begin position="39"/>
        <end position="61"/>
    </location>
</feature>
<evidence type="ECO:0000313" key="2">
    <source>
        <dbReference type="EMBL" id="KAG5832473.1"/>
    </source>
</evidence>
<comment type="caution">
    <text evidence="2">The sequence shown here is derived from an EMBL/GenBank/DDBJ whole genome shotgun (WGS) entry which is preliminary data.</text>
</comment>
<feature type="non-terminal residue" evidence="2">
    <location>
        <position position="1"/>
    </location>
</feature>
<evidence type="ECO:0000313" key="3">
    <source>
        <dbReference type="Proteomes" id="UP001044222"/>
    </source>
</evidence>
<dbReference type="EMBL" id="JAFIRN010000017">
    <property type="protein sequence ID" value="KAG5832473.1"/>
    <property type="molecule type" value="Genomic_DNA"/>
</dbReference>
<organism evidence="2 3">
    <name type="scientific">Anguilla anguilla</name>
    <name type="common">European freshwater eel</name>
    <name type="synonym">Muraena anguilla</name>
    <dbReference type="NCBI Taxonomy" id="7936"/>
    <lineage>
        <taxon>Eukaryota</taxon>
        <taxon>Metazoa</taxon>
        <taxon>Chordata</taxon>
        <taxon>Craniata</taxon>
        <taxon>Vertebrata</taxon>
        <taxon>Euteleostomi</taxon>
        <taxon>Actinopterygii</taxon>
        <taxon>Neopterygii</taxon>
        <taxon>Teleostei</taxon>
        <taxon>Anguilliformes</taxon>
        <taxon>Anguillidae</taxon>
        <taxon>Anguilla</taxon>
    </lineage>
</organism>
<keyword evidence="3" id="KW-1185">Reference proteome</keyword>
<sequence length="96" mass="10748">MCEGNRRPSLNAVPNIPTLSGAEFSGAVGVNFLCVPRLKDDPVSQQKTPRKQTSAPSSLRSSISQCFSQAYKHARKLRSYIRNRGMWQSRPKGKRE</sequence>
<name>A0A9D3LPW8_ANGAN</name>
<protein>
    <submittedName>
        <fullName evidence="2">Uncharacterized protein</fullName>
    </submittedName>
</protein>
<feature type="compositionally biased region" description="Polar residues" evidence="1">
    <location>
        <begin position="43"/>
        <end position="61"/>
    </location>
</feature>
<evidence type="ECO:0000256" key="1">
    <source>
        <dbReference type="SAM" id="MobiDB-lite"/>
    </source>
</evidence>